<reference evidence="1 2" key="1">
    <citation type="submission" date="2014-02" db="EMBL/GenBank/DDBJ databases">
        <title>Single nucleus genome sequencing reveals high similarity among nuclei of an endomycorrhizal fungus.</title>
        <authorList>
            <person name="Lin K."/>
            <person name="Geurts R."/>
            <person name="Zhang Z."/>
            <person name="Limpens E."/>
            <person name="Saunders D.G."/>
            <person name="Mu D."/>
            <person name="Pang E."/>
            <person name="Cao H."/>
            <person name="Cha H."/>
            <person name="Lin T."/>
            <person name="Zhou Q."/>
            <person name="Shang Y."/>
            <person name="Li Y."/>
            <person name="Ivanov S."/>
            <person name="Sharma T."/>
            <person name="Velzen R.V."/>
            <person name="Ruijter N.D."/>
            <person name="Aanen D.K."/>
            <person name="Win J."/>
            <person name="Kamoun S."/>
            <person name="Bisseling T."/>
            <person name="Huang S."/>
        </authorList>
    </citation>
    <scope>NUCLEOTIDE SEQUENCE [LARGE SCALE GENOMIC DNA]</scope>
    <source>
        <strain evidence="2">DAOM197198w</strain>
    </source>
</reference>
<accession>A0A015LBM3</accession>
<dbReference type="SUPFAM" id="SSF56399">
    <property type="entry name" value="ADP-ribosylation"/>
    <property type="match status" value="1"/>
</dbReference>
<dbReference type="HOGENOM" id="CLU_2050920_0_0_1"/>
<evidence type="ECO:0000313" key="2">
    <source>
        <dbReference type="Proteomes" id="UP000022910"/>
    </source>
</evidence>
<sequence length="120" mass="13207">MPSSTDINTLLWEVALESARKAAAPTRPSRLDCVFACESIQEALIFRRRFRPDGKLLRVQLLEAVSPCHRGDFSLISDSIASGPYTDYMSLAAARYWTTEPSNMVEVLVGGAVSVLSEVE</sequence>
<evidence type="ECO:0000313" key="1">
    <source>
        <dbReference type="EMBL" id="EXX77089.1"/>
    </source>
</evidence>
<dbReference type="Proteomes" id="UP000022910">
    <property type="component" value="Unassembled WGS sequence"/>
</dbReference>
<name>A0A015LBM3_RHIIW</name>
<gene>
    <name evidence="1" type="ORF">RirG_027000</name>
</gene>
<keyword evidence="2" id="KW-1185">Reference proteome</keyword>
<organism evidence="1 2">
    <name type="scientific">Rhizophagus irregularis (strain DAOM 197198w)</name>
    <name type="common">Glomus intraradices</name>
    <dbReference type="NCBI Taxonomy" id="1432141"/>
    <lineage>
        <taxon>Eukaryota</taxon>
        <taxon>Fungi</taxon>
        <taxon>Fungi incertae sedis</taxon>
        <taxon>Mucoromycota</taxon>
        <taxon>Glomeromycotina</taxon>
        <taxon>Glomeromycetes</taxon>
        <taxon>Glomerales</taxon>
        <taxon>Glomeraceae</taxon>
        <taxon>Rhizophagus</taxon>
    </lineage>
</organism>
<protein>
    <submittedName>
        <fullName evidence="1">Uncharacterized protein</fullName>
    </submittedName>
</protein>
<dbReference type="InterPro" id="IPR018840">
    <property type="entry name" value="DUF2441"/>
</dbReference>
<dbReference type="EMBL" id="JEMT01011700">
    <property type="protein sequence ID" value="EXX77089.1"/>
    <property type="molecule type" value="Genomic_DNA"/>
</dbReference>
<comment type="caution">
    <text evidence="1">The sequence shown here is derived from an EMBL/GenBank/DDBJ whole genome shotgun (WGS) entry which is preliminary data.</text>
</comment>
<dbReference type="Pfam" id="PF10386">
    <property type="entry name" value="DUF2441"/>
    <property type="match status" value="1"/>
</dbReference>
<dbReference type="AlphaFoldDB" id="A0A015LBM3"/>
<proteinExistence type="predicted"/>